<reference evidence="2 3" key="1">
    <citation type="submission" date="2018-10" db="EMBL/GenBank/DDBJ databases">
        <authorList>
            <person name="Ekblom R."/>
            <person name="Jareborg N."/>
        </authorList>
    </citation>
    <scope>NUCLEOTIDE SEQUENCE [LARGE SCALE GENOMIC DNA]</scope>
    <source>
        <tissue evidence="2">Muscle</tissue>
    </source>
</reference>
<dbReference type="Proteomes" id="UP000269945">
    <property type="component" value="Unassembled WGS sequence"/>
</dbReference>
<name>A0A9X9PVJ8_GULGU</name>
<feature type="signal peptide" evidence="1">
    <location>
        <begin position="1"/>
        <end position="20"/>
    </location>
</feature>
<dbReference type="AlphaFoldDB" id="A0A9X9PVJ8"/>
<protein>
    <submittedName>
        <fullName evidence="2">Uncharacterized protein</fullName>
    </submittedName>
</protein>
<keyword evidence="1" id="KW-0732">Signal</keyword>
<keyword evidence="3" id="KW-1185">Reference proteome</keyword>
<dbReference type="EMBL" id="CYRY02003859">
    <property type="protein sequence ID" value="VCW68437.1"/>
    <property type="molecule type" value="Genomic_DNA"/>
</dbReference>
<evidence type="ECO:0000256" key="1">
    <source>
        <dbReference type="SAM" id="SignalP"/>
    </source>
</evidence>
<organism evidence="2 3">
    <name type="scientific">Gulo gulo</name>
    <name type="common">Wolverine</name>
    <name type="synonym">Gluton</name>
    <dbReference type="NCBI Taxonomy" id="48420"/>
    <lineage>
        <taxon>Eukaryota</taxon>
        <taxon>Metazoa</taxon>
        <taxon>Chordata</taxon>
        <taxon>Craniata</taxon>
        <taxon>Vertebrata</taxon>
        <taxon>Euteleostomi</taxon>
        <taxon>Mammalia</taxon>
        <taxon>Eutheria</taxon>
        <taxon>Laurasiatheria</taxon>
        <taxon>Carnivora</taxon>
        <taxon>Caniformia</taxon>
        <taxon>Musteloidea</taxon>
        <taxon>Mustelidae</taxon>
        <taxon>Guloninae</taxon>
        <taxon>Gulo</taxon>
    </lineage>
</organism>
<evidence type="ECO:0000313" key="2">
    <source>
        <dbReference type="EMBL" id="VCW68437.1"/>
    </source>
</evidence>
<gene>
    <name evidence="2" type="ORF">BN2614_LOCUS1</name>
</gene>
<comment type="caution">
    <text evidence="2">The sequence shown here is derived from an EMBL/GenBank/DDBJ whole genome shotgun (WGS) entry which is preliminary data.</text>
</comment>
<feature type="chain" id="PRO_5040902772" evidence="1">
    <location>
        <begin position="21"/>
        <end position="57"/>
    </location>
</feature>
<proteinExistence type="predicted"/>
<evidence type="ECO:0000313" key="3">
    <source>
        <dbReference type="Proteomes" id="UP000269945"/>
    </source>
</evidence>
<accession>A0A9X9PVJ8</accession>
<sequence length="57" mass="6592">MWPGLLLTTTFLLSPVPINAIKELPGVKNYEVVYPRRLHPVHKREVKEAEQQVQLLT</sequence>